<dbReference type="EMBL" id="PVTD01000004">
    <property type="protein sequence ID" value="PRY23580.1"/>
    <property type="molecule type" value="Genomic_DNA"/>
</dbReference>
<evidence type="ECO:0000313" key="2">
    <source>
        <dbReference type="EMBL" id="PRY23580.1"/>
    </source>
</evidence>
<evidence type="ECO:0000256" key="1">
    <source>
        <dbReference type="SAM" id="MobiDB-lite"/>
    </source>
</evidence>
<keyword evidence="3" id="KW-1185">Reference proteome</keyword>
<name>A0A2T0RR51_9RHOB</name>
<reference evidence="2 3" key="1">
    <citation type="submission" date="2018-03" db="EMBL/GenBank/DDBJ databases">
        <title>Genomic Encyclopedia of Archaeal and Bacterial Type Strains, Phase II (KMG-II): from individual species to whole genera.</title>
        <authorList>
            <person name="Goeker M."/>
        </authorList>
    </citation>
    <scope>NUCLEOTIDE SEQUENCE [LARGE SCALE GENOMIC DNA]</scope>
    <source>
        <strain evidence="2 3">DSM 29328</strain>
    </source>
</reference>
<dbReference type="AlphaFoldDB" id="A0A2T0RR51"/>
<feature type="region of interest" description="Disordered" evidence="1">
    <location>
        <begin position="127"/>
        <end position="146"/>
    </location>
</feature>
<gene>
    <name evidence="2" type="ORF">CLV78_10470</name>
</gene>
<sequence length="449" mass="48056">MSDPVTNAEIEDVLSSIRRLVSSSKDRPDSATEQEDNAAAGVQGETAADSEEAAAERLEPDALVLTPALRIPDEPADEDSVAAWNRDADEDTAPGTEVDSSAVSGFGSGPEGFSPDEIEFHPVHETAAEEPVADGETSEAEAIVLPEGMPTFLRSAMERDEAALRSAIESGKASIRVDKGEDPGTPIVDALDDPVGIKTPSLSDGDAESIEDAPLAAGQEDPEAKPDSDMRGEPANAQDDREDPDPPRNAPRAGFRFGPRQAEVIERVPYDEADASQADADGSPTEAEVVEGEHVSRILGGLRLEADSKPEPNPAEEALSMDSPEPPEASSEEPDHDDVVETEATENGEDAASHPWKMGAFADVLSGVAPSRAREDVPNAGDQNRKDDELDENIFETALTPMDEEMLRALVVEIVHEELRGKLGEKITQNVRKLVRREIHRTLAARDFD</sequence>
<dbReference type="Proteomes" id="UP000239480">
    <property type="component" value="Unassembled WGS sequence"/>
</dbReference>
<evidence type="ECO:0000313" key="3">
    <source>
        <dbReference type="Proteomes" id="UP000239480"/>
    </source>
</evidence>
<feature type="compositionally biased region" description="Basic and acidic residues" evidence="1">
    <location>
        <begin position="372"/>
        <end position="388"/>
    </location>
</feature>
<proteinExistence type="predicted"/>
<organism evidence="2 3">
    <name type="scientific">Aliiruegeria haliotis</name>
    <dbReference type="NCBI Taxonomy" id="1280846"/>
    <lineage>
        <taxon>Bacteria</taxon>
        <taxon>Pseudomonadati</taxon>
        <taxon>Pseudomonadota</taxon>
        <taxon>Alphaproteobacteria</taxon>
        <taxon>Rhodobacterales</taxon>
        <taxon>Roseobacteraceae</taxon>
        <taxon>Aliiruegeria</taxon>
    </lineage>
</organism>
<dbReference type="OrthoDB" id="7875768at2"/>
<feature type="region of interest" description="Disordered" evidence="1">
    <location>
        <begin position="168"/>
        <end position="356"/>
    </location>
</feature>
<feature type="region of interest" description="Disordered" evidence="1">
    <location>
        <begin position="369"/>
        <end position="388"/>
    </location>
</feature>
<feature type="compositionally biased region" description="Basic and acidic residues" evidence="1">
    <location>
        <begin position="222"/>
        <end position="232"/>
    </location>
</feature>
<accession>A0A2T0RR51</accession>
<dbReference type="RefSeq" id="WP_106204981.1">
    <property type="nucleotide sequence ID" value="NZ_PVTD01000004.1"/>
</dbReference>
<protein>
    <submittedName>
        <fullName evidence="2">Uncharacterized protein</fullName>
    </submittedName>
</protein>
<feature type="compositionally biased region" description="Acidic residues" evidence="1">
    <location>
        <begin position="330"/>
        <end position="349"/>
    </location>
</feature>
<comment type="caution">
    <text evidence="2">The sequence shown here is derived from an EMBL/GenBank/DDBJ whole genome shotgun (WGS) entry which is preliminary data.</text>
</comment>
<feature type="region of interest" description="Disordered" evidence="1">
    <location>
        <begin position="20"/>
        <end position="117"/>
    </location>
</feature>